<organism evidence="2 3">
    <name type="scientific">Belnapia arida</name>
    <dbReference type="NCBI Taxonomy" id="2804533"/>
    <lineage>
        <taxon>Bacteria</taxon>
        <taxon>Pseudomonadati</taxon>
        <taxon>Pseudomonadota</taxon>
        <taxon>Alphaproteobacteria</taxon>
        <taxon>Acetobacterales</taxon>
        <taxon>Roseomonadaceae</taxon>
        <taxon>Belnapia</taxon>
    </lineage>
</organism>
<accession>A0ABS1UCW9</accession>
<evidence type="ECO:0000313" key="3">
    <source>
        <dbReference type="Proteomes" id="UP000660885"/>
    </source>
</evidence>
<feature type="region of interest" description="Disordered" evidence="1">
    <location>
        <begin position="1"/>
        <end position="21"/>
    </location>
</feature>
<protein>
    <submittedName>
        <fullName evidence="2">Uncharacterized protein</fullName>
    </submittedName>
</protein>
<dbReference type="Proteomes" id="UP000660885">
    <property type="component" value="Unassembled WGS sequence"/>
</dbReference>
<evidence type="ECO:0000256" key="1">
    <source>
        <dbReference type="SAM" id="MobiDB-lite"/>
    </source>
</evidence>
<sequence>MPNGVQDNAAERGAETESNQDDVGRRIWGALKDALRSATHLQVVTILGEASIVADARVGFDKLTATIPPEKDGERNTLVTNIDLAFGDISQSLSPKLMDGSHEALLTAHTEMLTKAQQIVQENLRVLKELARDLAKELSSRG</sequence>
<dbReference type="RefSeq" id="WP_202835867.1">
    <property type="nucleotide sequence ID" value="NZ_JAETWB010000078.1"/>
</dbReference>
<comment type="caution">
    <text evidence="2">The sequence shown here is derived from an EMBL/GenBank/DDBJ whole genome shotgun (WGS) entry which is preliminary data.</text>
</comment>
<proteinExistence type="predicted"/>
<dbReference type="EMBL" id="JAETWB010000078">
    <property type="protein sequence ID" value="MBL6082533.1"/>
    <property type="molecule type" value="Genomic_DNA"/>
</dbReference>
<keyword evidence="3" id="KW-1185">Reference proteome</keyword>
<evidence type="ECO:0000313" key="2">
    <source>
        <dbReference type="EMBL" id="MBL6082533.1"/>
    </source>
</evidence>
<gene>
    <name evidence="2" type="ORF">JMJ56_31705</name>
</gene>
<name>A0ABS1UCW9_9PROT</name>
<reference evidence="2 3" key="1">
    <citation type="submission" date="2021-01" db="EMBL/GenBank/DDBJ databases">
        <title>Belnapia mucosa sp. nov. and Belnapia arida sp. nov., isolated from the Tabernas Desert (Almeria, Spain).</title>
        <authorList>
            <person name="Molina-Menor E."/>
            <person name="Vidal-Verdu A."/>
            <person name="Calonge A."/>
            <person name="Satari L."/>
            <person name="Pereto J."/>
            <person name="Porcar M."/>
        </authorList>
    </citation>
    <scope>NUCLEOTIDE SEQUENCE [LARGE SCALE GENOMIC DNA]</scope>
    <source>
        <strain evidence="2 3">T18</strain>
    </source>
</reference>